<dbReference type="Gene3D" id="3.40.50.720">
    <property type="entry name" value="NAD(P)-binding Rossmann-like Domain"/>
    <property type="match status" value="2"/>
</dbReference>
<comment type="similarity">
    <text evidence="1 5">Belongs to the D-isomer specific 2-hydroxyacid dehydrogenase family.</text>
</comment>
<dbReference type="PANTHER" id="PTHR42789:SF1">
    <property type="entry name" value="D-ISOMER SPECIFIC 2-HYDROXYACID DEHYDROGENASE FAMILY PROTEIN (AFU_ORTHOLOGUE AFUA_6G10090)"/>
    <property type="match status" value="1"/>
</dbReference>
<evidence type="ECO:0000256" key="1">
    <source>
        <dbReference type="ARBA" id="ARBA00005854"/>
    </source>
</evidence>
<dbReference type="SUPFAM" id="SSF51735">
    <property type="entry name" value="NAD(P)-binding Rossmann-fold domains"/>
    <property type="match status" value="1"/>
</dbReference>
<dbReference type="InterPro" id="IPR029752">
    <property type="entry name" value="D-isomer_DH_CS1"/>
</dbReference>
<evidence type="ECO:0000256" key="5">
    <source>
        <dbReference type="RuleBase" id="RU003719"/>
    </source>
</evidence>
<name>A0ABS8L3L2_9HYPH</name>
<protein>
    <submittedName>
        <fullName evidence="8">Hydroxyacid dehydrogenase</fullName>
    </submittedName>
</protein>
<feature type="domain" description="D-isomer specific 2-hydroxyacid dehydrogenase catalytic" evidence="6">
    <location>
        <begin position="12"/>
        <end position="316"/>
    </location>
</feature>
<gene>
    <name evidence="8" type="ORF">LJ725_25970</name>
</gene>
<keyword evidence="9" id="KW-1185">Reference proteome</keyword>
<reference evidence="8 9" key="1">
    <citation type="submission" date="2021-11" db="EMBL/GenBank/DDBJ databases">
        <authorList>
            <person name="Lee D.-H."/>
            <person name="Kim S.-B."/>
        </authorList>
    </citation>
    <scope>NUCLEOTIDE SEQUENCE [LARGE SCALE GENOMIC DNA]</scope>
    <source>
        <strain evidence="8 9">KCTC 52223</strain>
    </source>
</reference>
<dbReference type="InterPro" id="IPR029753">
    <property type="entry name" value="D-isomer_DH_CS"/>
</dbReference>
<dbReference type="Pfam" id="PF02826">
    <property type="entry name" value="2-Hacid_dh_C"/>
    <property type="match status" value="1"/>
</dbReference>
<keyword evidence="2" id="KW-0028">Amino-acid biosynthesis</keyword>
<keyword evidence="4" id="KW-0520">NAD</keyword>
<dbReference type="PROSITE" id="PS00670">
    <property type="entry name" value="D_2_HYDROXYACID_DH_2"/>
    <property type="match status" value="1"/>
</dbReference>
<dbReference type="PROSITE" id="PS00671">
    <property type="entry name" value="D_2_HYDROXYACID_DH_3"/>
    <property type="match status" value="1"/>
</dbReference>
<dbReference type="InterPro" id="IPR036291">
    <property type="entry name" value="NAD(P)-bd_dom_sf"/>
</dbReference>
<evidence type="ECO:0000256" key="4">
    <source>
        <dbReference type="ARBA" id="ARBA00023027"/>
    </source>
</evidence>
<dbReference type="EMBL" id="JAJISD010000014">
    <property type="protein sequence ID" value="MCC8432438.1"/>
    <property type="molecule type" value="Genomic_DNA"/>
</dbReference>
<keyword evidence="3 5" id="KW-0560">Oxidoreductase</keyword>
<evidence type="ECO:0000256" key="3">
    <source>
        <dbReference type="ARBA" id="ARBA00023002"/>
    </source>
</evidence>
<dbReference type="InterPro" id="IPR006140">
    <property type="entry name" value="D-isomer_DH_NAD-bd"/>
</dbReference>
<dbReference type="PROSITE" id="PS00065">
    <property type="entry name" value="D_2_HYDROXYACID_DH_1"/>
    <property type="match status" value="1"/>
</dbReference>
<accession>A0ABS8L3L2</accession>
<evidence type="ECO:0000313" key="8">
    <source>
        <dbReference type="EMBL" id="MCC8432438.1"/>
    </source>
</evidence>
<dbReference type="InterPro" id="IPR050857">
    <property type="entry name" value="D-2-hydroxyacid_DH"/>
</dbReference>
<evidence type="ECO:0000259" key="6">
    <source>
        <dbReference type="Pfam" id="PF00389"/>
    </source>
</evidence>
<evidence type="ECO:0000259" key="7">
    <source>
        <dbReference type="Pfam" id="PF02826"/>
    </source>
</evidence>
<dbReference type="SUPFAM" id="SSF52283">
    <property type="entry name" value="Formate/glycerate dehydrogenase catalytic domain-like"/>
    <property type="match status" value="1"/>
</dbReference>
<dbReference type="PANTHER" id="PTHR42789">
    <property type="entry name" value="D-ISOMER SPECIFIC 2-HYDROXYACID DEHYDROGENASE FAMILY PROTEIN (AFU_ORTHOLOGUE AFUA_6G10090)"/>
    <property type="match status" value="1"/>
</dbReference>
<feature type="domain" description="D-isomer specific 2-hydroxyacid dehydrogenase NAD-binding" evidence="7">
    <location>
        <begin position="112"/>
        <end position="287"/>
    </location>
</feature>
<sequence length="321" mass="33726">MKNGPRIIVNSDVLAPAAMALLEARGADVRQLGTHASEAEMIAAVSEAPTHGILVRSTKITPAVYDAAPDLCVVSKHGVGYDNIDVAAAKARGIAVLRAHGANARSVAELALAMTISLLRYVRPLDVALREGRWAQSAFAGRELSGSKLGIVGCGAVGSSLVALCRPFGLDLRIYDPYLAPEAVPEGVGRFHAFDELLAWADIVTLHCPLTQETDRMIDAAALARMPKGSFLVNAGRGPLVDDVALVAALESGHLAGAALDTFVVEPPAADHPLWKQKNVIFTPHIGGSTRQSMERVAVQAVENIFCILDGQAPPARCVVG</sequence>
<dbReference type="RefSeq" id="WP_230553855.1">
    <property type="nucleotide sequence ID" value="NZ_JAJISD010000014.1"/>
</dbReference>
<evidence type="ECO:0000313" key="9">
    <source>
        <dbReference type="Proteomes" id="UP001198862"/>
    </source>
</evidence>
<proteinExistence type="inferred from homology"/>
<comment type="caution">
    <text evidence="8">The sequence shown here is derived from an EMBL/GenBank/DDBJ whole genome shotgun (WGS) entry which is preliminary data.</text>
</comment>
<dbReference type="Pfam" id="PF00389">
    <property type="entry name" value="2-Hacid_dh"/>
    <property type="match status" value="1"/>
</dbReference>
<organism evidence="8 9">
    <name type="scientific">Reyranella aquatilis</name>
    <dbReference type="NCBI Taxonomy" id="2035356"/>
    <lineage>
        <taxon>Bacteria</taxon>
        <taxon>Pseudomonadati</taxon>
        <taxon>Pseudomonadota</taxon>
        <taxon>Alphaproteobacteria</taxon>
        <taxon>Hyphomicrobiales</taxon>
        <taxon>Reyranellaceae</taxon>
        <taxon>Reyranella</taxon>
    </lineage>
</organism>
<dbReference type="InterPro" id="IPR006139">
    <property type="entry name" value="D-isomer_2_OHA_DH_cat_dom"/>
</dbReference>
<dbReference type="Proteomes" id="UP001198862">
    <property type="component" value="Unassembled WGS sequence"/>
</dbReference>
<evidence type="ECO:0000256" key="2">
    <source>
        <dbReference type="ARBA" id="ARBA00022605"/>
    </source>
</evidence>
<dbReference type="CDD" id="cd12173">
    <property type="entry name" value="PGDH_4"/>
    <property type="match status" value="1"/>
</dbReference>